<evidence type="ECO:0000259" key="1">
    <source>
        <dbReference type="PROSITE" id="PS50112"/>
    </source>
</evidence>
<dbReference type="SUPFAM" id="SSF55073">
    <property type="entry name" value="Nucleotide cyclase"/>
    <property type="match status" value="1"/>
</dbReference>
<dbReference type="Proteomes" id="UP000603457">
    <property type="component" value="Unassembled WGS sequence"/>
</dbReference>
<dbReference type="InterPro" id="IPR013767">
    <property type="entry name" value="PAS_fold"/>
</dbReference>
<dbReference type="Gene3D" id="3.30.450.20">
    <property type="entry name" value="PAS domain"/>
    <property type="match status" value="1"/>
</dbReference>
<dbReference type="RefSeq" id="WP_190968353.1">
    <property type="nucleotide sequence ID" value="NZ_JACJTB010000017.1"/>
</dbReference>
<dbReference type="CDD" id="cd01949">
    <property type="entry name" value="GGDEF"/>
    <property type="match status" value="1"/>
</dbReference>
<dbReference type="InterPro" id="IPR052155">
    <property type="entry name" value="Biofilm_reg_signaling"/>
</dbReference>
<dbReference type="PROSITE" id="PS50887">
    <property type="entry name" value="GGDEF"/>
    <property type="match status" value="1"/>
</dbReference>
<feature type="domain" description="GGDEF" evidence="3">
    <location>
        <begin position="186"/>
        <end position="319"/>
    </location>
</feature>
<dbReference type="PROSITE" id="PS50113">
    <property type="entry name" value="PAC"/>
    <property type="match status" value="1"/>
</dbReference>
<dbReference type="Pfam" id="PF00989">
    <property type="entry name" value="PAS"/>
    <property type="match status" value="1"/>
</dbReference>
<gene>
    <name evidence="4" type="ORF">H6G74_14630</name>
</gene>
<dbReference type="SUPFAM" id="SSF55785">
    <property type="entry name" value="PYP-like sensor domain (PAS domain)"/>
    <property type="match status" value="1"/>
</dbReference>
<organism evidence="4 5">
    <name type="scientific">Nostoc spongiaeforme FACHB-130</name>
    <dbReference type="NCBI Taxonomy" id="1357510"/>
    <lineage>
        <taxon>Bacteria</taxon>
        <taxon>Bacillati</taxon>
        <taxon>Cyanobacteriota</taxon>
        <taxon>Cyanophyceae</taxon>
        <taxon>Nostocales</taxon>
        <taxon>Nostocaceae</taxon>
        <taxon>Nostoc</taxon>
    </lineage>
</organism>
<dbReference type="Pfam" id="PF00990">
    <property type="entry name" value="GGDEF"/>
    <property type="match status" value="1"/>
</dbReference>
<dbReference type="PANTHER" id="PTHR44757:SF4">
    <property type="entry name" value="DIGUANYLATE CYCLASE DGCE-RELATED"/>
    <property type="match status" value="1"/>
</dbReference>
<evidence type="ECO:0000313" key="5">
    <source>
        <dbReference type="Proteomes" id="UP000603457"/>
    </source>
</evidence>
<dbReference type="SMART" id="SM00091">
    <property type="entry name" value="PAS"/>
    <property type="match status" value="1"/>
</dbReference>
<evidence type="ECO:0000259" key="2">
    <source>
        <dbReference type="PROSITE" id="PS50113"/>
    </source>
</evidence>
<evidence type="ECO:0000313" key="4">
    <source>
        <dbReference type="EMBL" id="MBD2595556.1"/>
    </source>
</evidence>
<dbReference type="InterPro" id="IPR043128">
    <property type="entry name" value="Rev_trsase/Diguanyl_cyclase"/>
</dbReference>
<protein>
    <submittedName>
        <fullName evidence="4">Diguanylate cyclase</fullName>
    </submittedName>
</protein>
<keyword evidence="5" id="KW-1185">Reference proteome</keyword>
<feature type="domain" description="PAC" evidence="2">
    <location>
        <begin position="101"/>
        <end position="153"/>
    </location>
</feature>
<dbReference type="InterPro" id="IPR035965">
    <property type="entry name" value="PAS-like_dom_sf"/>
</dbReference>
<comment type="caution">
    <text evidence="4">The sequence shown here is derived from an EMBL/GenBank/DDBJ whole genome shotgun (WGS) entry which is preliminary data.</text>
</comment>
<dbReference type="NCBIfam" id="TIGR00254">
    <property type="entry name" value="GGDEF"/>
    <property type="match status" value="1"/>
</dbReference>
<dbReference type="InterPro" id="IPR000160">
    <property type="entry name" value="GGDEF_dom"/>
</dbReference>
<dbReference type="CDD" id="cd00130">
    <property type="entry name" value="PAS"/>
    <property type="match status" value="1"/>
</dbReference>
<reference evidence="4 5" key="1">
    <citation type="journal article" date="2020" name="ISME J.">
        <title>Comparative genomics reveals insights into cyanobacterial evolution and habitat adaptation.</title>
        <authorList>
            <person name="Chen M.Y."/>
            <person name="Teng W.K."/>
            <person name="Zhao L."/>
            <person name="Hu C.X."/>
            <person name="Zhou Y.K."/>
            <person name="Han B.P."/>
            <person name="Song L.R."/>
            <person name="Shu W.S."/>
        </authorList>
    </citation>
    <scope>NUCLEOTIDE SEQUENCE [LARGE SCALE GENOMIC DNA]</scope>
    <source>
        <strain evidence="4 5">FACHB-130</strain>
    </source>
</reference>
<accession>A0ABR8FY02</accession>
<dbReference type="NCBIfam" id="TIGR00229">
    <property type="entry name" value="sensory_box"/>
    <property type="match status" value="1"/>
</dbReference>
<proteinExistence type="predicted"/>
<dbReference type="PROSITE" id="PS50112">
    <property type="entry name" value="PAS"/>
    <property type="match status" value="1"/>
</dbReference>
<dbReference type="Gene3D" id="3.30.70.270">
    <property type="match status" value="1"/>
</dbReference>
<sequence length="321" mass="35875">MLAQKILVAEDENFLINEKMQEQKQPMLAIINSMQHAVVVTDTDGCIQFMNSMAEILIGWQLKEVQGKNVTEVVKLIDKDIEEAIENIATQTIVTGTIIYLPDNCVLINKHGREILVGDYAAPMRDISNNITGAVLVLQEVTQRKLMESRLLQNAFYDGLTALPNRALFLDRLKQAVERSKRRIDYRFGILFLDLDGFEEMNDRYGHTMGDDLLIAIARRLESCLRSGDTVGRFSGDKFAVLLEDIKDINDAINVAKRIQDTLGLPLTLNGNLFSTTASIGITINQGGGDKPENLLQNADAAMYHAKQQGKARYAVFRNGE</sequence>
<dbReference type="SMART" id="SM00267">
    <property type="entry name" value="GGDEF"/>
    <property type="match status" value="1"/>
</dbReference>
<dbReference type="EMBL" id="JACJTB010000017">
    <property type="protein sequence ID" value="MBD2595556.1"/>
    <property type="molecule type" value="Genomic_DNA"/>
</dbReference>
<dbReference type="InterPro" id="IPR000700">
    <property type="entry name" value="PAS-assoc_C"/>
</dbReference>
<dbReference type="InterPro" id="IPR000014">
    <property type="entry name" value="PAS"/>
</dbReference>
<evidence type="ECO:0000259" key="3">
    <source>
        <dbReference type="PROSITE" id="PS50887"/>
    </source>
</evidence>
<name>A0ABR8FY02_9NOSO</name>
<dbReference type="InterPro" id="IPR029787">
    <property type="entry name" value="Nucleotide_cyclase"/>
</dbReference>
<feature type="domain" description="PAS" evidence="1">
    <location>
        <begin position="23"/>
        <end position="96"/>
    </location>
</feature>
<dbReference type="PANTHER" id="PTHR44757">
    <property type="entry name" value="DIGUANYLATE CYCLASE DGCP"/>
    <property type="match status" value="1"/>
</dbReference>